<dbReference type="NCBIfam" id="TIGR01730">
    <property type="entry name" value="RND_mfp"/>
    <property type="match status" value="1"/>
</dbReference>
<evidence type="ECO:0000256" key="1">
    <source>
        <dbReference type="ARBA" id="ARBA00022448"/>
    </source>
</evidence>
<dbReference type="GO" id="GO:0060003">
    <property type="term" value="P:copper ion export"/>
    <property type="evidence" value="ECO:0007669"/>
    <property type="project" value="TreeGrafter"/>
</dbReference>
<evidence type="ECO:0000259" key="3">
    <source>
        <dbReference type="Pfam" id="PF25954"/>
    </source>
</evidence>
<feature type="domain" description="CzcB-like barrel-sandwich hybrid" evidence="4">
    <location>
        <begin position="9"/>
        <end position="154"/>
    </location>
</feature>
<dbReference type="AlphaFoldDB" id="A0A0F9LJH5"/>
<dbReference type="Pfam" id="PF25973">
    <property type="entry name" value="BSH_CzcB"/>
    <property type="match status" value="1"/>
</dbReference>
<accession>A0A0F9LJH5</accession>
<dbReference type="EMBL" id="LAZR01006039">
    <property type="protein sequence ID" value="KKM95204.1"/>
    <property type="molecule type" value="Genomic_DNA"/>
</dbReference>
<dbReference type="GO" id="GO:0046914">
    <property type="term" value="F:transition metal ion binding"/>
    <property type="evidence" value="ECO:0007669"/>
    <property type="project" value="TreeGrafter"/>
</dbReference>
<dbReference type="Pfam" id="PF25893">
    <property type="entry name" value="HH_CzcB"/>
    <property type="match status" value="1"/>
</dbReference>
<reference evidence="5" key="1">
    <citation type="journal article" date="2015" name="Nature">
        <title>Complex archaea that bridge the gap between prokaryotes and eukaryotes.</title>
        <authorList>
            <person name="Spang A."/>
            <person name="Saw J.H."/>
            <person name="Jorgensen S.L."/>
            <person name="Zaremba-Niedzwiedzka K."/>
            <person name="Martijn J."/>
            <person name="Lind A.E."/>
            <person name="van Eijk R."/>
            <person name="Schleper C."/>
            <person name="Guy L."/>
            <person name="Ettema T.J."/>
        </authorList>
    </citation>
    <scope>NUCLEOTIDE SEQUENCE</scope>
</reference>
<keyword evidence="1" id="KW-0813">Transport</keyword>
<dbReference type="SUPFAM" id="SSF111369">
    <property type="entry name" value="HlyD-like secretion proteins"/>
    <property type="match status" value="1"/>
</dbReference>
<dbReference type="InterPro" id="IPR006143">
    <property type="entry name" value="RND_pump_MFP"/>
</dbReference>
<evidence type="ECO:0000259" key="2">
    <source>
        <dbReference type="Pfam" id="PF25893"/>
    </source>
</evidence>
<feature type="domain" description="CusB-like beta-barrel" evidence="3">
    <location>
        <begin position="157"/>
        <end position="229"/>
    </location>
</feature>
<dbReference type="GO" id="GO:0015679">
    <property type="term" value="P:plasma membrane copper ion transport"/>
    <property type="evidence" value="ECO:0007669"/>
    <property type="project" value="TreeGrafter"/>
</dbReference>
<gene>
    <name evidence="5" type="ORF">LCGC14_1190530</name>
</gene>
<evidence type="ECO:0000259" key="4">
    <source>
        <dbReference type="Pfam" id="PF25973"/>
    </source>
</evidence>
<feature type="non-terminal residue" evidence="5">
    <location>
        <position position="1"/>
    </location>
</feature>
<dbReference type="Pfam" id="PF25954">
    <property type="entry name" value="Beta-barrel_RND_2"/>
    <property type="match status" value="1"/>
</dbReference>
<name>A0A0F9LJH5_9ZZZZ</name>
<dbReference type="GO" id="GO:0030288">
    <property type="term" value="C:outer membrane-bounded periplasmic space"/>
    <property type="evidence" value="ECO:0007669"/>
    <property type="project" value="TreeGrafter"/>
</dbReference>
<dbReference type="GO" id="GO:0022857">
    <property type="term" value="F:transmembrane transporter activity"/>
    <property type="evidence" value="ECO:0007669"/>
    <property type="project" value="InterPro"/>
</dbReference>
<organism evidence="5">
    <name type="scientific">marine sediment metagenome</name>
    <dbReference type="NCBI Taxonomy" id="412755"/>
    <lineage>
        <taxon>unclassified sequences</taxon>
        <taxon>metagenomes</taxon>
        <taxon>ecological metagenomes</taxon>
    </lineage>
</organism>
<protein>
    <submittedName>
        <fullName evidence="5">Uncharacterized protein</fullName>
    </submittedName>
</protein>
<proteinExistence type="predicted"/>
<dbReference type="InterPro" id="IPR058647">
    <property type="entry name" value="BSH_CzcB-like"/>
</dbReference>
<dbReference type="InterPro" id="IPR058792">
    <property type="entry name" value="Beta-barrel_RND_2"/>
</dbReference>
<evidence type="ECO:0000313" key="5">
    <source>
        <dbReference type="EMBL" id="KKM95204.1"/>
    </source>
</evidence>
<dbReference type="Gene3D" id="2.40.50.100">
    <property type="match status" value="1"/>
</dbReference>
<dbReference type="InterPro" id="IPR058648">
    <property type="entry name" value="HH_CzcB-like"/>
</dbReference>
<dbReference type="PANTHER" id="PTHR30097">
    <property type="entry name" value="CATION EFFLUX SYSTEM PROTEIN CUSB"/>
    <property type="match status" value="1"/>
</dbReference>
<sequence length="283" mass="30954">EVVANGDKLAEVSPGVGGVIRKLHVNKGDKIEADAALATLESAELAAVQAAYFNANDQQKLAQVSFDREKRLWEQKITSEESYLAARRVLQEAEITQRTAAQALNSLGVKPGTGASVQVGTYTLRSPISGTIISRNAIVGQVISADAAMFVITDLAKVWVEVRLYPDDLDRVSLGEGATIYSNSNSENILGSVSQTVPNFDEKTRTAIAIVEVDTSDAKLSPGQFVEVDSICVSGARKGSSAIRTRKMAGIYRNRKECFRPHRSLDYRKNCNWGTYFRRPKWI</sequence>
<feature type="domain" description="CzcB-like alpha-helical hairpin" evidence="2">
    <location>
        <begin position="49"/>
        <end position="105"/>
    </location>
</feature>
<dbReference type="GO" id="GO:0016020">
    <property type="term" value="C:membrane"/>
    <property type="evidence" value="ECO:0007669"/>
    <property type="project" value="InterPro"/>
</dbReference>
<dbReference type="InterPro" id="IPR051909">
    <property type="entry name" value="MFP_Cation_Efflux"/>
</dbReference>
<dbReference type="PANTHER" id="PTHR30097:SF4">
    <property type="entry name" value="SLR6042 PROTEIN"/>
    <property type="match status" value="1"/>
</dbReference>
<comment type="caution">
    <text evidence="5">The sequence shown here is derived from an EMBL/GenBank/DDBJ whole genome shotgun (WGS) entry which is preliminary data.</text>
</comment>
<dbReference type="Gene3D" id="2.40.30.170">
    <property type="match status" value="1"/>
</dbReference>